<dbReference type="Gene3D" id="1.25.40.10">
    <property type="entry name" value="Tetratricopeptide repeat domain"/>
    <property type="match status" value="1"/>
</dbReference>
<gene>
    <name evidence="2" type="ORF">CDEB00056_LOCUS17620</name>
</gene>
<protein>
    <recommendedName>
        <fullName evidence="3">DUF4470 domain-containing protein</fullName>
    </recommendedName>
</protein>
<organism evidence="2">
    <name type="scientific">Chaetoceros debilis</name>
    <dbReference type="NCBI Taxonomy" id="122233"/>
    <lineage>
        <taxon>Eukaryota</taxon>
        <taxon>Sar</taxon>
        <taxon>Stramenopiles</taxon>
        <taxon>Ochrophyta</taxon>
        <taxon>Bacillariophyta</taxon>
        <taxon>Coscinodiscophyceae</taxon>
        <taxon>Chaetocerotophycidae</taxon>
        <taxon>Chaetocerotales</taxon>
        <taxon>Chaetocerotaceae</taxon>
        <taxon>Chaetoceros</taxon>
    </lineage>
</organism>
<dbReference type="AlphaFoldDB" id="A0A7S3VDE6"/>
<dbReference type="InterPro" id="IPR011990">
    <property type="entry name" value="TPR-like_helical_dom_sf"/>
</dbReference>
<reference evidence="2" key="1">
    <citation type="submission" date="2021-01" db="EMBL/GenBank/DDBJ databases">
        <authorList>
            <person name="Corre E."/>
            <person name="Pelletier E."/>
            <person name="Niang G."/>
            <person name="Scheremetjew M."/>
            <person name="Finn R."/>
            <person name="Kale V."/>
            <person name="Holt S."/>
            <person name="Cochrane G."/>
            <person name="Meng A."/>
            <person name="Brown T."/>
            <person name="Cohen L."/>
        </authorList>
    </citation>
    <scope>NUCLEOTIDE SEQUENCE</scope>
    <source>
        <strain evidence="2">MM31A-1</strain>
    </source>
</reference>
<feature type="region of interest" description="Disordered" evidence="1">
    <location>
        <begin position="42"/>
        <end position="73"/>
    </location>
</feature>
<name>A0A7S3VDE6_9STRA</name>
<sequence>MTGKFQEATNLKEKGNDTYKLSRFADAKKIYTTGISIIGNKSSVPTVPVSGDGNDNDNGGGVARSSEKRSDDENNQMSKLCAVLYSNRGNCCFELGDYSGAAQDSRVALDLIHAMDGGDAEEARSSSSSSISISISSSKIKPLQDKNQWRLARSLYYGKETKELKKLIADINDGYKKHNGDGDGDHVDGSLELQKKLSGILKSVEFFEARRNIESSSVPSFSPQLVRPSLSDPICEYYHFGHDNAESALDDVVLEQVVAHGQSKINVLYGGVGDGRNVFATILDIHHQKMKSSILRKSKGKSKGKGSNKKKSRGKVNDNSNAKNKDFKIHITMNDINAQVLVKDILVLILSHRIATLVPNLKDFQALCDNNEAFLLTCVIYYATLAYAMPSAIYDKLQSLMKEIFLDSTCKSFCEKYPWLYIDEHHWPAFQKIASFWADTAKYDPPLSSTKGILNHLTPRDPFSDTTIDLSRFEAMGLPPSQMEQIRQMDASRNMRDKMAKDDMDNLLESYRDMSTWPDSFKQAASENCREGASDEELIEFGIDTVKHQFEIEGGHENKDNPSKSKTAMVLDKKFLFAIHTLLPPQQFANLPALKRDATLARDIYEEDDPEVKGRTSSSSLTKVLQKYREHIHSQWKVNPVQSDPDYRAYKRGVDERDDAFIIEEFCGMFFHPGIQKTLFVGNDNWTGVFHYWTFFQIVAIFYVNTGKAISNLVADGNLTMEVSYGSVLDLGKYIHTNASKRLNAGLPSSFSRMMLSNVPDYVGLLSTFTQLSPLLAKDSMVMPSTLRSNVLLNTGIFNSYDEYVSGTLAMTAEQSARLLRLRVLEEKPDVWNHWNRWGVDERPAQKNPIAFVEFKTWLHRLYMMCVLPPPRDITSSVAERRPNTVGLFLNTCKYCIDLGYPVHWITTILDQLLSSSYSNPLTTKALIANQSPSTAMVSKKPKRYNLSAFRLELENQLSLFMQNGLLPDTILSMTNVPVASEKMYHLKIKEMEYLARTGMKVQNLFNIGFLLQKETDDGYKKKEENPFLAMMIDAPTSQHGSKSLRYDLLRQGNRVGHLFSCAGYNAVTNVISFCMCEAIFEEYRDYFLSIVTTDSWHCVNHPAIRLGEASIIA</sequence>
<feature type="compositionally biased region" description="Basic residues" evidence="1">
    <location>
        <begin position="291"/>
        <end position="314"/>
    </location>
</feature>
<feature type="region of interest" description="Disordered" evidence="1">
    <location>
        <begin position="291"/>
        <end position="321"/>
    </location>
</feature>
<accession>A0A7S3VDE6</accession>
<evidence type="ECO:0000256" key="1">
    <source>
        <dbReference type="SAM" id="MobiDB-lite"/>
    </source>
</evidence>
<evidence type="ECO:0000313" key="2">
    <source>
        <dbReference type="EMBL" id="CAE0472767.1"/>
    </source>
</evidence>
<dbReference type="SUPFAM" id="SSF48452">
    <property type="entry name" value="TPR-like"/>
    <property type="match status" value="1"/>
</dbReference>
<evidence type="ECO:0008006" key="3">
    <source>
        <dbReference type="Google" id="ProtNLM"/>
    </source>
</evidence>
<proteinExistence type="predicted"/>
<dbReference type="EMBL" id="HBIO01022945">
    <property type="protein sequence ID" value="CAE0472767.1"/>
    <property type="molecule type" value="Transcribed_RNA"/>
</dbReference>